<protein>
    <submittedName>
        <fullName evidence="2">Uncharacterized protein</fullName>
    </submittedName>
</protein>
<organism evidence="2 3">
    <name type="scientific">Electrophorus voltai</name>
    <dbReference type="NCBI Taxonomy" id="2609070"/>
    <lineage>
        <taxon>Eukaryota</taxon>
        <taxon>Metazoa</taxon>
        <taxon>Chordata</taxon>
        <taxon>Craniata</taxon>
        <taxon>Vertebrata</taxon>
        <taxon>Euteleostomi</taxon>
        <taxon>Actinopterygii</taxon>
        <taxon>Neopterygii</taxon>
        <taxon>Teleostei</taxon>
        <taxon>Ostariophysi</taxon>
        <taxon>Gymnotiformes</taxon>
        <taxon>Gymnotoidei</taxon>
        <taxon>Gymnotidae</taxon>
        <taxon>Electrophorus</taxon>
    </lineage>
</organism>
<proteinExistence type="predicted"/>
<evidence type="ECO:0000313" key="2">
    <source>
        <dbReference type="EMBL" id="KAK1796799.1"/>
    </source>
</evidence>
<reference evidence="2" key="1">
    <citation type="submission" date="2023-03" db="EMBL/GenBank/DDBJ databases">
        <title>Electrophorus voltai genome.</title>
        <authorList>
            <person name="Bian C."/>
        </authorList>
    </citation>
    <scope>NUCLEOTIDE SEQUENCE</scope>
    <source>
        <strain evidence="2">CB-2022</strain>
        <tissue evidence="2">Muscle</tissue>
    </source>
</reference>
<evidence type="ECO:0000256" key="1">
    <source>
        <dbReference type="SAM" id="MobiDB-lite"/>
    </source>
</evidence>
<sequence>MVEGGLMQPLFSKVPLRYFSPHLNVGDVSSGGKRLIKASGLNGCLATCSGLALQAERLLIVRCEQVLRWRCFSDGSPGIGVATAQPRPKATRVIGYDEPALTLTNAEASVVKLSGISVAHSFFIAIILTVINHRDRCLCWYVCRQYRQAEQISFSLQPRSQWGGAGGHDHRVQKSQPAGGGRVVEAAGHGAAGADEGPVWHSPRPPVAVEKPSRGGEGQTA</sequence>
<feature type="region of interest" description="Disordered" evidence="1">
    <location>
        <begin position="161"/>
        <end position="221"/>
    </location>
</feature>
<gene>
    <name evidence="2" type="ORF">P4O66_009810</name>
</gene>
<evidence type="ECO:0000313" key="3">
    <source>
        <dbReference type="Proteomes" id="UP001239994"/>
    </source>
</evidence>
<dbReference type="AlphaFoldDB" id="A0AAD8ZCF2"/>
<dbReference type="Proteomes" id="UP001239994">
    <property type="component" value="Unassembled WGS sequence"/>
</dbReference>
<accession>A0AAD8ZCF2</accession>
<name>A0AAD8ZCF2_9TELE</name>
<feature type="compositionally biased region" description="Low complexity" evidence="1">
    <location>
        <begin position="183"/>
        <end position="197"/>
    </location>
</feature>
<dbReference type="EMBL" id="JAROKS010000015">
    <property type="protein sequence ID" value="KAK1796799.1"/>
    <property type="molecule type" value="Genomic_DNA"/>
</dbReference>
<keyword evidence="3" id="KW-1185">Reference proteome</keyword>
<comment type="caution">
    <text evidence="2">The sequence shown here is derived from an EMBL/GenBank/DDBJ whole genome shotgun (WGS) entry which is preliminary data.</text>
</comment>